<dbReference type="RefSeq" id="WP_111319978.1">
    <property type="nucleotide sequence ID" value="NZ_QKZT01000010.1"/>
</dbReference>
<keyword evidence="12" id="KW-1185">Reference proteome</keyword>
<protein>
    <recommendedName>
        <fullName evidence="8">Aldose 1-epimerase</fullName>
        <ecNumber evidence="8">5.1.3.3</ecNumber>
    </recommendedName>
</protein>
<evidence type="ECO:0000256" key="7">
    <source>
        <dbReference type="ARBA" id="ARBA00023277"/>
    </source>
</evidence>
<dbReference type="InterPro" id="IPR008183">
    <property type="entry name" value="Aldose_1/G6P_1-epimerase"/>
</dbReference>
<dbReference type="InterPro" id="IPR047215">
    <property type="entry name" value="Galactose_mutarotase-like"/>
</dbReference>
<evidence type="ECO:0000256" key="8">
    <source>
        <dbReference type="PIRNR" id="PIRNR005096"/>
    </source>
</evidence>
<comment type="cofactor">
    <cofactor evidence="1">
        <name>Ca(2+)</name>
        <dbReference type="ChEBI" id="CHEBI:29108"/>
    </cofactor>
</comment>
<dbReference type="Pfam" id="PF01263">
    <property type="entry name" value="Aldose_epim"/>
    <property type="match status" value="1"/>
</dbReference>
<comment type="caution">
    <text evidence="11">The sequence shown here is derived from an EMBL/GenBank/DDBJ whole genome shotgun (WGS) entry which is preliminary data.</text>
</comment>
<evidence type="ECO:0000256" key="6">
    <source>
        <dbReference type="ARBA" id="ARBA00023235"/>
    </source>
</evidence>
<evidence type="ECO:0000313" key="11">
    <source>
        <dbReference type="EMBL" id="PZX51029.1"/>
    </source>
</evidence>
<dbReference type="GO" id="GO:0033499">
    <property type="term" value="P:galactose catabolic process via UDP-galactose, Leloir pathway"/>
    <property type="evidence" value="ECO:0007669"/>
    <property type="project" value="TreeGrafter"/>
</dbReference>
<dbReference type="Proteomes" id="UP000248882">
    <property type="component" value="Unassembled WGS sequence"/>
</dbReference>
<keyword evidence="7 8" id="KW-0119">Carbohydrate metabolism</keyword>
<gene>
    <name evidence="11" type="ORF">LV85_02572</name>
</gene>
<dbReference type="CDD" id="cd09019">
    <property type="entry name" value="galactose_mutarotase_like"/>
    <property type="match status" value="1"/>
</dbReference>
<evidence type="ECO:0000256" key="2">
    <source>
        <dbReference type="ARBA" id="ARBA00005028"/>
    </source>
</evidence>
<comment type="catalytic activity">
    <reaction evidence="8">
        <text>alpha-D-glucose = beta-D-glucose</text>
        <dbReference type="Rhea" id="RHEA:10264"/>
        <dbReference type="ChEBI" id="CHEBI:15903"/>
        <dbReference type="ChEBI" id="CHEBI:17925"/>
        <dbReference type="EC" id="5.1.3.3"/>
    </reaction>
</comment>
<accession>A0A2W7R9V5</accession>
<sequence>MKPIVNDFGRLEDESISIYTLSNSSGMQVKIMNYGATITSIRVPNRSGEMLEVSCGFDSLSSYFSDQYISNSPYFGSTVGRYCSHIKNARFKLKDKQYKLAANAGNNNLHGGKIGFDKKVWKANVLDLPNLSAVEMRLQSQDMEEGFPGNVEVMVIFSLNEENELTISYEAITDSETPFAVTNHTYFNLSGFSSNILGHTARIESGRRLVMDETGAVTGSVIDLENQPDNLSKSKIIGDVQQTIGDGFEHYYVFDKPAFKMEKVAEFACAETGIGLEVATDELGMLFYTGKYTCDSLKRENGLSYGKFRGFCCETHRFPNGPNLPNSPGTFLKPNEKFKSCTKFSFK</sequence>
<reference evidence="11 12" key="1">
    <citation type="submission" date="2018-06" db="EMBL/GenBank/DDBJ databases">
        <title>Genomic Encyclopedia of Archaeal and Bacterial Type Strains, Phase II (KMG-II): from individual species to whole genera.</title>
        <authorList>
            <person name="Goeker M."/>
        </authorList>
    </citation>
    <scope>NUCLEOTIDE SEQUENCE [LARGE SCALE GENOMIC DNA]</scope>
    <source>
        <strain evidence="11 12">DSM 19830</strain>
    </source>
</reference>
<dbReference type="EMBL" id="QKZT01000010">
    <property type="protein sequence ID" value="PZX51029.1"/>
    <property type="molecule type" value="Genomic_DNA"/>
</dbReference>
<organism evidence="11 12">
    <name type="scientific">Algoriphagus chordae</name>
    <dbReference type="NCBI Taxonomy" id="237019"/>
    <lineage>
        <taxon>Bacteria</taxon>
        <taxon>Pseudomonadati</taxon>
        <taxon>Bacteroidota</taxon>
        <taxon>Cytophagia</taxon>
        <taxon>Cytophagales</taxon>
        <taxon>Cyclobacteriaceae</taxon>
        <taxon>Algoriphagus</taxon>
    </lineage>
</organism>
<evidence type="ECO:0000256" key="3">
    <source>
        <dbReference type="ARBA" id="ARBA00006206"/>
    </source>
</evidence>
<name>A0A2W7R9V5_9BACT</name>
<dbReference type="UniPathway" id="UPA00242"/>
<dbReference type="GO" id="GO:0030246">
    <property type="term" value="F:carbohydrate binding"/>
    <property type="evidence" value="ECO:0007669"/>
    <property type="project" value="InterPro"/>
</dbReference>
<comment type="pathway">
    <text evidence="2 8">Carbohydrate metabolism; hexose metabolism.</text>
</comment>
<feature type="binding site" evidence="10">
    <location>
        <begin position="184"/>
        <end position="186"/>
    </location>
    <ligand>
        <name>beta-D-galactose</name>
        <dbReference type="ChEBI" id="CHEBI:27667"/>
    </ligand>
</feature>
<dbReference type="Gene3D" id="2.70.98.10">
    <property type="match status" value="1"/>
</dbReference>
<dbReference type="SUPFAM" id="SSF74650">
    <property type="entry name" value="Galactose mutarotase-like"/>
    <property type="match status" value="1"/>
</dbReference>
<proteinExistence type="inferred from homology"/>
<evidence type="ECO:0000313" key="12">
    <source>
        <dbReference type="Proteomes" id="UP000248882"/>
    </source>
</evidence>
<keyword evidence="6 8" id="KW-0413">Isomerase</keyword>
<feature type="active site" description="Proton donor" evidence="9">
    <location>
        <position position="184"/>
    </location>
</feature>
<dbReference type="GO" id="GO:0006006">
    <property type="term" value="P:glucose metabolic process"/>
    <property type="evidence" value="ECO:0007669"/>
    <property type="project" value="TreeGrafter"/>
</dbReference>
<dbReference type="PIRSF" id="PIRSF005096">
    <property type="entry name" value="GALM"/>
    <property type="match status" value="1"/>
</dbReference>
<dbReference type="InterPro" id="IPR014718">
    <property type="entry name" value="GH-type_carb-bd"/>
</dbReference>
<evidence type="ECO:0000256" key="9">
    <source>
        <dbReference type="PIRSR" id="PIRSR005096-1"/>
    </source>
</evidence>
<dbReference type="EC" id="5.1.3.3" evidence="8"/>
<dbReference type="NCBIfam" id="NF008277">
    <property type="entry name" value="PRK11055.1"/>
    <property type="match status" value="1"/>
</dbReference>
<comment type="similarity">
    <text evidence="3 8">Belongs to the aldose epimerase family.</text>
</comment>
<evidence type="ECO:0000256" key="5">
    <source>
        <dbReference type="ARBA" id="ARBA00022837"/>
    </source>
</evidence>
<evidence type="ECO:0000256" key="1">
    <source>
        <dbReference type="ARBA" id="ARBA00001913"/>
    </source>
</evidence>
<dbReference type="PANTHER" id="PTHR10091:SF0">
    <property type="entry name" value="GALACTOSE MUTAROTASE"/>
    <property type="match status" value="1"/>
</dbReference>
<evidence type="ECO:0000256" key="4">
    <source>
        <dbReference type="ARBA" id="ARBA00011245"/>
    </source>
</evidence>
<feature type="active site" description="Proton acceptor" evidence="9">
    <location>
        <position position="314"/>
    </location>
</feature>
<keyword evidence="5" id="KW-0106">Calcium</keyword>
<evidence type="ECO:0000256" key="10">
    <source>
        <dbReference type="PIRSR" id="PIRSR005096-3"/>
    </source>
</evidence>
<dbReference type="InterPro" id="IPR015443">
    <property type="entry name" value="Aldose_1-epimerase"/>
</dbReference>
<comment type="subunit">
    <text evidence="4">Monomer.</text>
</comment>
<dbReference type="AlphaFoldDB" id="A0A2W7R9V5"/>
<dbReference type="PANTHER" id="PTHR10091">
    <property type="entry name" value="ALDOSE-1-EPIMERASE"/>
    <property type="match status" value="1"/>
</dbReference>
<dbReference type="InterPro" id="IPR011013">
    <property type="entry name" value="Gal_mutarotase_sf_dom"/>
</dbReference>
<dbReference type="GO" id="GO:0004034">
    <property type="term" value="F:aldose 1-epimerase activity"/>
    <property type="evidence" value="ECO:0007669"/>
    <property type="project" value="UniProtKB-EC"/>
</dbReference>
<dbReference type="OrthoDB" id="9779408at2"/>